<dbReference type="OrthoDB" id="4340895at2759"/>
<dbReference type="AlphaFoldDB" id="A0A1F5LHU0"/>
<evidence type="ECO:0000313" key="3">
    <source>
        <dbReference type="Proteomes" id="UP000177622"/>
    </source>
</evidence>
<reference evidence="2 3" key="1">
    <citation type="journal article" date="2016" name="Sci. Rep.">
        <title>Penicillium arizonense, a new, genome sequenced fungal species, reveals a high chemical diversity in secreted metabolites.</title>
        <authorList>
            <person name="Grijseels S."/>
            <person name="Nielsen J.C."/>
            <person name="Randelovic M."/>
            <person name="Nielsen J."/>
            <person name="Nielsen K.F."/>
            <person name="Workman M."/>
            <person name="Frisvad J.C."/>
        </authorList>
    </citation>
    <scope>NUCLEOTIDE SEQUENCE [LARGE SCALE GENOMIC DNA]</scope>
    <source>
        <strain evidence="2 3">CBS 141311</strain>
    </source>
</reference>
<dbReference type="GeneID" id="34576680"/>
<gene>
    <name evidence="2" type="ORF">PENARI_c009G08146</name>
</gene>
<name>A0A1F5LHU0_PENAI</name>
<sequence>MAESTQPNMCVQCEREWANMITHGNHQAQTCKTHVDGLDIEAPLVEIEARMVSDLVFNFEEVTLDDIGSIISTDDDEQGGVPLDPFYDVLDDPSSQVHKTDTFASRKSTDSSSALLHQNRTETDASSLDLPPALVDSFISSLTTSDYFSFSYDSSDYESSSEGSYGTSPGVLEMTPSEAIQADFEEHLTWRSALIDAGIIKPRASTDAVPEESCVPDLTDSADNPVEIEHTELPGTSESDDESDLTFVDATSEIASDEEDEYADAVSELEDRSPYEWIANLERNTARIEATVAKRIEEDYERYRRQAIISSLLDKALFWKDQVDKREQNAELGIEEDPHLWDTESQLAEPIASCSFPVLGPKTVHHDKEKISPKAKIPLMHIYDSPFSADSDQEAEKQGLFAFAPIANMGGAYEGFMEGLSAADVQDMGLQFPQHVRGCCDAVYAASKEAVRKKGLENIQPAPERRDKYYGIIKANSKEEAAELGLIDPQHPRGCCIDAFYYILPCVPHVYYGTMRAASTKEAVSMGMYGSRPMPDKDGEAYGFVETYSTEEADGTGLKDIQHAKRCCSLAQFSIPERVQYLYYGYMFGHSEEAVMQKGLKDPLLLPGFSDKFSGVVSALSADEARQMGMFEPLRVMWDSDVALMPDFEE</sequence>
<evidence type="ECO:0000313" key="2">
    <source>
        <dbReference type="EMBL" id="OGE52782.1"/>
    </source>
</evidence>
<comment type="caution">
    <text evidence="2">The sequence shown here is derived from an EMBL/GenBank/DDBJ whole genome shotgun (WGS) entry which is preliminary data.</text>
</comment>
<keyword evidence="3" id="KW-1185">Reference proteome</keyword>
<feature type="region of interest" description="Disordered" evidence="1">
    <location>
        <begin position="70"/>
        <end position="93"/>
    </location>
</feature>
<organism evidence="2 3">
    <name type="scientific">Penicillium arizonense</name>
    <dbReference type="NCBI Taxonomy" id="1835702"/>
    <lineage>
        <taxon>Eukaryota</taxon>
        <taxon>Fungi</taxon>
        <taxon>Dikarya</taxon>
        <taxon>Ascomycota</taxon>
        <taxon>Pezizomycotina</taxon>
        <taxon>Eurotiomycetes</taxon>
        <taxon>Eurotiomycetidae</taxon>
        <taxon>Eurotiales</taxon>
        <taxon>Aspergillaceae</taxon>
        <taxon>Penicillium</taxon>
    </lineage>
</organism>
<feature type="region of interest" description="Disordered" evidence="1">
    <location>
        <begin position="205"/>
        <end position="226"/>
    </location>
</feature>
<accession>A0A1F5LHU0</accession>
<dbReference type="EMBL" id="LXJU01000009">
    <property type="protein sequence ID" value="OGE52782.1"/>
    <property type="molecule type" value="Genomic_DNA"/>
</dbReference>
<dbReference type="RefSeq" id="XP_022488222.1">
    <property type="nucleotide sequence ID" value="XM_022631946.1"/>
</dbReference>
<dbReference type="Proteomes" id="UP000177622">
    <property type="component" value="Unassembled WGS sequence"/>
</dbReference>
<proteinExistence type="predicted"/>
<protein>
    <submittedName>
        <fullName evidence="2">Uncharacterized protein</fullName>
    </submittedName>
</protein>
<evidence type="ECO:0000256" key="1">
    <source>
        <dbReference type="SAM" id="MobiDB-lite"/>
    </source>
</evidence>